<evidence type="ECO:0000313" key="2">
    <source>
        <dbReference type="EMBL" id="MBD4336256.1"/>
    </source>
</evidence>
<dbReference type="InterPro" id="IPR011493">
    <property type="entry name" value="GLUG"/>
</dbReference>
<gene>
    <name evidence="2" type="ORF">GUH15_09380</name>
</gene>
<protein>
    <recommendedName>
        <fullName evidence="1">GLUG domain-containing protein</fullName>
    </recommendedName>
</protein>
<feature type="domain" description="GLUG" evidence="1">
    <location>
        <begin position="43"/>
        <end position="66"/>
    </location>
</feature>
<dbReference type="EMBL" id="JAABFR010000621">
    <property type="protein sequence ID" value="MBD4336256.1"/>
    <property type="molecule type" value="Genomic_DNA"/>
</dbReference>
<reference evidence="2" key="1">
    <citation type="submission" date="2020-01" db="EMBL/GenBank/DDBJ databases">
        <authorList>
            <person name="Richard D."/>
        </authorList>
    </citation>
    <scope>NUCLEOTIDE SEQUENCE</scope>
    <source>
        <strain evidence="2">JP541</strain>
    </source>
</reference>
<proteinExistence type="predicted"/>
<name>A0A8I0H869_XANCI</name>
<dbReference type="Proteomes" id="UP000653002">
    <property type="component" value="Unassembled WGS sequence"/>
</dbReference>
<comment type="caution">
    <text evidence="2">The sequence shown here is derived from an EMBL/GenBank/DDBJ whole genome shotgun (WGS) entry which is preliminary data.</text>
</comment>
<evidence type="ECO:0000313" key="3">
    <source>
        <dbReference type="Proteomes" id="UP000653002"/>
    </source>
</evidence>
<dbReference type="Gene3D" id="2.160.20.110">
    <property type="match status" value="1"/>
</dbReference>
<organism evidence="2 3">
    <name type="scientific">Xanthomonas citri pv. citri</name>
    <dbReference type="NCBI Taxonomy" id="611301"/>
    <lineage>
        <taxon>Bacteria</taxon>
        <taxon>Pseudomonadati</taxon>
        <taxon>Pseudomonadota</taxon>
        <taxon>Gammaproteobacteria</taxon>
        <taxon>Lysobacterales</taxon>
        <taxon>Lysobacteraceae</taxon>
        <taxon>Xanthomonas</taxon>
    </lineage>
</organism>
<dbReference type="AlphaFoldDB" id="A0A8I0H869"/>
<sequence>VDVAESYSSEESYPGIDNCSFKGNITVNYKQIKERAQKEQEVSVGGIVGYSDHCNINNCIATGNITYKEQGDKAVLEE</sequence>
<evidence type="ECO:0000259" key="1">
    <source>
        <dbReference type="Pfam" id="PF07581"/>
    </source>
</evidence>
<feature type="non-terminal residue" evidence="2">
    <location>
        <position position="78"/>
    </location>
</feature>
<dbReference type="Pfam" id="PF07581">
    <property type="entry name" value="Glug"/>
    <property type="match status" value="1"/>
</dbReference>
<accession>A0A8I0H869</accession>
<feature type="non-terminal residue" evidence="2">
    <location>
        <position position="1"/>
    </location>
</feature>